<dbReference type="WBParaSite" id="BXY_0050300.1">
    <property type="protein sequence ID" value="BXY_0050300.1"/>
    <property type="gene ID" value="BXY_0050300"/>
</dbReference>
<evidence type="ECO:0000313" key="4">
    <source>
        <dbReference type="Proteomes" id="UP000659654"/>
    </source>
</evidence>
<dbReference type="AlphaFoldDB" id="A0A1I7RIH2"/>
<proteinExistence type="predicted"/>
<feature type="compositionally biased region" description="Polar residues" evidence="1">
    <location>
        <begin position="276"/>
        <end position="285"/>
    </location>
</feature>
<keyword evidence="4" id="KW-1185">Reference proteome</keyword>
<feature type="region of interest" description="Disordered" evidence="1">
    <location>
        <begin position="53"/>
        <end position="135"/>
    </location>
</feature>
<dbReference type="EMBL" id="CAJFCV020000001">
    <property type="protein sequence ID" value="CAG9080762.1"/>
    <property type="molecule type" value="Genomic_DNA"/>
</dbReference>
<feature type="region of interest" description="Disordered" evidence="1">
    <location>
        <begin position="389"/>
        <end position="409"/>
    </location>
</feature>
<dbReference type="Proteomes" id="UP000659654">
    <property type="component" value="Unassembled WGS sequence"/>
</dbReference>
<sequence length="545" mass="62185">MTVKQRIYNRKNGNFGRVVSNNGDAEVENSIQNGVIGQMKPAELEECTRKEKKLANNGVQKRKNPKDLQDSTNELPESRGTSKQVNRKFSGDYTAQIRTKTPAKPGRIQNLEADLYRKKHNDKVTNDTAEPPIEPLRDETISDTRCSTPRPGRIRNLEADLYRKNRITKGNSKAVEPLKETLQDVKKFPIASHGTIRNSVSVVDKKQTRKSKFAEKQSGQTQQKGVPLEENPVQSAIRSHDFRPVVQKGTRPSSVFGHQLLPRSIRECPPLKNKRNGTVESTGQTRRSRPLSSDHSSSNNAVSQIPDRTQDVDNPNEKLVFYGVSLRVFDENSPRSRRARSLTRETRRFHVDKPPPPKEWPQCKVDESLFITRRKRGFSEVLEKIKRTEEESNASKTLKKLDSPGKSRNGNFFARDATKFVDGINWFCLEFQERKMEEKPKEIVKKTTITPVVDDDQRSKIGVNNGQSKEVKKVLLDTKNSNDSQSPRPTYKITTKKIEINTPSRVKRVVRTKVSNAKWSRRSSYELIISNAKIEDTKQGENFEL</sequence>
<gene>
    <name evidence="2" type="ORF">BXYJ_LOCUS484</name>
</gene>
<evidence type="ECO:0000313" key="3">
    <source>
        <dbReference type="Proteomes" id="UP000095284"/>
    </source>
</evidence>
<reference evidence="2" key="2">
    <citation type="submission" date="2020-09" db="EMBL/GenBank/DDBJ databases">
        <authorList>
            <person name="Kikuchi T."/>
        </authorList>
    </citation>
    <scope>NUCLEOTIDE SEQUENCE</scope>
    <source>
        <strain evidence="2">Ka4C1</strain>
    </source>
</reference>
<reference evidence="5" key="1">
    <citation type="submission" date="2016-11" db="UniProtKB">
        <authorList>
            <consortium name="WormBaseParasite"/>
        </authorList>
    </citation>
    <scope>IDENTIFICATION</scope>
</reference>
<protein>
    <submittedName>
        <fullName evidence="2">(pine wood nematode) hypothetical protein</fullName>
    </submittedName>
</protein>
<evidence type="ECO:0000256" key="1">
    <source>
        <dbReference type="SAM" id="MobiDB-lite"/>
    </source>
</evidence>
<dbReference type="Proteomes" id="UP000095284">
    <property type="component" value="Unplaced"/>
</dbReference>
<organism evidence="3 5">
    <name type="scientific">Bursaphelenchus xylophilus</name>
    <name type="common">Pinewood nematode worm</name>
    <name type="synonym">Aphelenchoides xylophilus</name>
    <dbReference type="NCBI Taxonomy" id="6326"/>
    <lineage>
        <taxon>Eukaryota</taxon>
        <taxon>Metazoa</taxon>
        <taxon>Ecdysozoa</taxon>
        <taxon>Nematoda</taxon>
        <taxon>Chromadorea</taxon>
        <taxon>Rhabditida</taxon>
        <taxon>Tylenchina</taxon>
        <taxon>Tylenchomorpha</taxon>
        <taxon>Aphelenchoidea</taxon>
        <taxon>Aphelenchoididae</taxon>
        <taxon>Bursaphelenchus</taxon>
    </lineage>
</organism>
<feature type="compositionally biased region" description="Polar residues" evidence="1">
    <location>
        <begin position="70"/>
        <end position="84"/>
    </location>
</feature>
<feature type="region of interest" description="Disordered" evidence="1">
    <location>
        <begin position="201"/>
        <end position="316"/>
    </location>
</feature>
<evidence type="ECO:0000313" key="2">
    <source>
        <dbReference type="EMBL" id="CAD5208248.1"/>
    </source>
</evidence>
<accession>A0A1I7RIH2</accession>
<name>A0A1I7RIH2_BURXY</name>
<dbReference type="EMBL" id="CAJFDI010000001">
    <property type="protein sequence ID" value="CAD5208248.1"/>
    <property type="molecule type" value="Genomic_DNA"/>
</dbReference>
<evidence type="ECO:0000313" key="5">
    <source>
        <dbReference type="WBParaSite" id="BXY_0050300.1"/>
    </source>
</evidence>
<dbReference type="Proteomes" id="UP000582659">
    <property type="component" value="Unassembled WGS sequence"/>
</dbReference>